<dbReference type="RefSeq" id="WP_237363138.1">
    <property type="nucleotide sequence ID" value="NZ_CAKLDM010000002.1"/>
</dbReference>
<dbReference type="Gene3D" id="3.30.1910.10">
    <property type="entry name" value="so0334 like domain"/>
    <property type="match status" value="1"/>
</dbReference>
<organism evidence="1 2">
    <name type="scientific">Vibrio marisflavi CECT 7928</name>
    <dbReference type="NCBI Taxonomy" id="634439"/>
    <lineage>
        <taxon>Bacteria</taxon>
        <taxon>Pseudomonadati</taxon>
        <taxon>Pseudomonadota</taxon>
        <taxon>Gammaproteobacteria</taxon>
        <taxon>Vibrionales</taxon>
        <taxon>Vibrionaceae</taxon>
        <taxon>Vibrio</taxon>
    </lineage>
</organism>
<keyword evidence="2" id="KW-1185">Reference proteome</keyword>
<evidence type="ECO:0000313" key="1">
    <source>
        <dbReference type="EMBL" id="CAH0541612.1"/>
    </source>
</evidence>
<proteinExistence type="predicted"/>
<name>A0ABN8EAJ4_9VIBR</name>
<evidence type="ECO:0008006" key="3">
    <source>
        <dbReference type="Google" id="ProtNLM"/>
    </source>
</evidence>
<comment type="caution">
    <text evidence="1">The sequence shown here is derived from an EMBL/GenBank/DDBJ whole genome shotgun (WGS) entry which is preliminary data.</text>
</comment>
<reference evidence="1" key="1">
    <citation type="submission" date="2021-11" db="EMBL/GenBank/DDBJ databases">
        <authorList>
            <person name="Rodrigo-Torres L."/>
            <person name="Arahal R. D."/>
            <person name="Lucena T."/>
        </authorList>
    </citation>
    <scope>NUCLEOTIDE SEQUENCE</scope>
    <source>
        <strain evidence="1">CECT 7928</strain>
    </source>
</reference>
<accession>A0ABN8EAJ4</accession>
<sequence>MYQEFSVYRPHQVARYVKRLFKGTFFITGIGEFQFDNGKVLVPEVEDSTKLNAFREINKEIAALPV</sequence>
<dbReference type="EMBL" id="CAKLDM010000002">
    <property type="protein sequence ID" value="CAH0541612.1"/>
    <property type="molecule type" value="Genomic_DNA"/>
</dbReference>
<dbReference type="Proteomes" id="UP000838748">
    <property type="component" value="Unassembled WGS sequence"/>
</dbReference>
<protein>
    <recommendedName>
        <fullName evidence="3">DUF1107 domain-containing protein</fullName>
    </recommendedName>
</protein>
<evidence type="ECO:0000313" key="2">
    <source>
        <dbReference type="Proteomes" id="UP000838748"/>
    </source>
</evidence>
<gene>
    <name evidence="1" type="ORF">VMF7928_03677</name>
</gene>
<dbReference type="InterPro" id="IPR009491">
    <property type="entry name" value="DUF1107"/>
</dbReference>
<dbReference type="Pfam" id="PF06526">
    <property type="entry name" value="DUF1107"/>
    <property type="match status" value="1"/>
</dbReference>